<dbReference type="Gene3D" id="3.30.70.1440">
    <property type="entry name" value="Multidrug efflux transporter AcrB pore domain"/>
    <property type="match status" value="1"/>
</dbReference>
<accession>A0A6C1KGS9</accession>
<dbReference type="Proteomes" id="UP000305131">
    <property type="component" value="Unassembled WGS sequence"/>
</dbReference>
<dbReference type="PRINTS" id="PR00702">
    <property type="entry name" value="ACRIFLAVINRP"/>
</dbReference>
<evidence type="ECO:0000256" key="1">
    <source>
        <dbReference type="ARBA" id="ARBA00004429"/>
    </source>
</evidence>
<dbReference type="SUPFAM" id="SSF82714">
    <property type="entry name" value="Multidrug efflux transporter AcrB TolC docking domain, DN and DC subdomains"/>
    <property type="match status" value="2"/>
</dbReference>
<dbReference type="RefSeq" id="WP_138398400.1">
    <property type="nucleotide sequence ID" value="NZ_JBAFVI010000001.1"/>
</dbReference>
<keyword evidence="7 8" id="KW-0472">Membrane</keyword>
<feature type="transmembrane region" description="Helical" evidence="8">
    <location>
        <begin position="909"/>
        <end position="934"/>
    </location>
</feature>
<reference evidence="9 10" key="1">
    <citation type="submission" date="2019-05" db="EMBL/GenBank/DDBJ databases">
        <authorList>
            <person name="Zhou X."/>
        </authorList>
    </citation>
    <scope>NUCLEOTIDE SEQUENCE [LARGE SCALE GENOMIC DNA]</scope>
    <source>
        <strain evidence="9 10">DSM 432</strain>
    </source>
</reference>
<dbReference type="AlphaFoldDB" id="A0A6C1KGS9"/>
<feature type="transmembrane region" description="Helical" evidence="8">
    <location>
        <begin position="986"/>
        <end position="1012"/>
    </location>
</feature>
<evidence type="ECO:0000256" key="2">
    <source>
        <dbReference type="ARBA" id="ARBA00022448"/>
    </source>
</evidence>
<comment type="caution">
    <text evidence="9">The sequence shown here is derived from an EMBL/GenBank/DDBJ whole genome shotgun (WGS) entry which is preliminary data.</text>
</comment>
<feature type="transmembrane region" description="Helical" evidence="8">
    <location>
        <begin position="955"/>
        <end position="974"/>
    </location>
</feature>
<keyword evidence="4" id="KW-0997">Cell inner membrane</keyword>
<evidence type="ECO:0000256" key="8">
    <source>
        <dbReference type="SAM" id="Phobius"/>
    </source>
</evidence>
<proteinExistence type="predicted"/>
<protein>
    <submittedName>
        <fullName evidence="9">Efflux RND transporter permease subunit</fullName>
    </submittedName>
</protein>
<organism evidence="9 10">
    <name type="scientific">Xanthobacter autotrophicus</name>
    <dbReference type="NCBI Taxonomy" id="280"/>
    <lineage>
        <taxon>Bacteria</taxon>
        <taxon>Pseudomonadati</taxon>
        <taxon>Pseudomonadota</taxon>
        <taxon>Alphaproteobacteria</taxon>
        <taxon>Hyphomicrobiales</taxon>
        <taxon>Xanthobacteraceae</taxon>
        <taxon>Xanthobacter</taxon>
    </lineage>
</organism>
<dbReference type="GeneID" id="95772805"/>
<dbReference type="Gene3D" id="3.30.70.1320">
    <property type="entry name" value="Multidrug efflux transporter AcrB pore domain like"/>
    <property type="match status" value="1"/>
</dbReference>
<dbReference type="Gene3D" id="1.20.1640.10">
    <property type="entry name" value="Multidrug efflux transporter AcrB transmembrane domain"/>
    <property type="match status" value="2"/>
</dbReference>
<dbReference type="SUPFAM" id="SSF82866">
    <property type="entry name" value="Multidrug efflux transporter AcrB transmembrane domain"/>
    <property type="match status" value="2"/>
</dbReference>
<dbReference type="OrthoDB" id="9807350at2"/>
<evidence type="ECO:0000256" key="7">
    <source>
        <dbReference type="ARBA" id="ARBA00023136"/>
    </source>
</evidence>
<dbReference type="Gene3D" id="3.30.2090.10">
    <property type="entry name" value="Multidrug efflux transporter AcrB TolC docking domain, DN and DC subdomains"/>
    <property type="match status" value="2"/>
</dbReference>
<keyword evidence="2" id="KW-0813">Transport</keyword>
<keyword evidence="3" id="KW-1003">Cell membrane</keyword>
<evidence type="ECO:0000313" key="9">
    <source>
        <dbReference type="EMBL" id="TLX43478.1"/>
    </source>
</evidence>
<sequence>MFAELCIRRPVMTTLMMLSLVVAGLFAYRQLPVAALPRVDFPTITISATLSGASPETMATAVATPIERQLATIAGISSLTSSSTQGSSSITVQFDLNRNIDAAALDVQSALSVAQRQLPQEMTIPPSFRKVNPADAPVLLLVVSSDTLPLSAVNEYADTLIGQQISQLPGVAQVQIYGTQKYAVRIRVDPAAAGARNISADDIQGAVSAAASNTPLGIISGPKQSQTIDMGSTKADATQFRRIVVAWRNGAPVRLEEIATISDGVENERIASWYNDTRAIILAVVRQPDANTVSVVDEVRARLPSFRAQLPASVNIDTFMDRSVSIRDAVADVQKTLFEAIALVVLVIFLFLRNVRATIIPSLALPLSIVSTFAVMWVLGFSINNMTLLALTLCVGFVVDDAIVVLENIYRHVENGEKPFRAAIRGSREIGFTIISMTLSLVAVFIPVLFMGGVVGRVFREFAVTISVAILVSGFVSLTLTPMLCARVMKAPDHAKKPSLFFRITERMFEAWLGAYRVSLDFVLRHRPFMLVVTLATVALSVYLYIIIPKGFFPQEDNGFITGTVEAATDSSFDAMVARQKEVADAIKADPDVDYLVSTAGATGNSRTTNTGRLFIALKSRDTRLLSADGVIQNLRRRVSQVPGVNVFFQPVQNISVGGVASKSQFQYTLQSADTQTLFTVAKDMEQRLAALPGLRDVTSDLQISNPQITIVLDKDKAAALGITEQQLRDALYTQFGTRQIATLYTSTNQFAIIAEVQPRFQREPGDIGRVYLRTSSGAVVPLETVANITRTVGPLSIQHQQQQPAVTISFNLAPGTALGQAVEQIEAAALDAAIPASITTGFAGNAQVFQDSLSNQPLLILAAVVVIYIVLGILYESFIHPITILSGLPSAGIGALITLMVAGMELSVIAIIGIIMLVGIVKKNAIMMIDVALERRRAGALAQDAIREAALLRFRPIMMTTLAAIFGVLPIALGAGAGSELRQPLGVAVVGGLLLSQLLTLYITPVIYLYLDRLDGVVHHAISGRHAEPVAKPVPDRIAAE</sequence>
<dbReference type="GO" id="GO:0005886">
    <property type="term" value="C:plasma membrane"/>
    <property type="evidence" value="ECO:0007669"/>
    <property type="project" value="UniProtKB-SubCell"/>
</dbReference>
<dbReference type="InterPro" id="IPR027463">
    <property type="entry name" value="AcrB_DN_DC_subdom"/>
</dbReference>
<feature type="transmembrane region" description="Helical" evidence="8">
    <location>
        <begin position="430"/>
        <end position="450"/>
    </location>
</feature>
<gene>
    <name evidence="9" type="ORF">FBQ73_04945</name>
</gene>
<comment type="subcellular location">
    <subcellularLocation>
        <location evidence="1">Cell inner membrane</location>
        <topology evidence="1">Multi-pass membrane protein</topology>
    </subcellularLocation>
</comment>
<evidence type="ECO:0000313" key="10">
    <source>
        <dbReference type="Proteomes" id="UP000305131"/>
    </source>
</evidence>
<dbReference type="PANTHER" id="PTHR32063">
    <property type="match status" value="1"/>
</dbReference>
<feature type="transmembrane region" description="Helical" evidence="8">
    <location>
        <begin position="462"/>
        <end position="486"/>
    </location>
</feature>
<dbReference type="PANTHER" id="PTHR32063:SF21">
    <property type="entry name" value="MULTIDRUG RESISTANCE PROTEIN MDTB"/>
    <property type="match status" value="1"/>
</dbReference>
<dbReference type="FunFam" id="3.30.70.1430:FF:000001">
    <property type="entry name" value="Efflux pump membrane transporter"/>
    <property type="match status" value="1"/>
</dbReference>
<dbReference type="SUPFAM" id="SSF82693">
    <property type="entry name" value="Multidrug efflux transporter AcrB pore domain, PN1, PN2, PC1 and PC2 subdomains"/>
    <property type="match status" value="3"/>
</dbReference>
<feature type="transmembrane region" description="Helical" evidence="8">
    <location>
        <begin position="364"/>
        <end position="383"/>
    </location>
</feature>
<keyword evidence="6 8" id="KW-1133">Transmembrane helix</keyword>
<dbReference type="EMBL" id="VAUP01000015">
    <property type="protein sequence ID" value="TLX43478.1"/>
    <property type="molecule type" value="Genomic_DNA"/>
</dbReference>
<dbReference type="FunFam" id="1.20.1640.10:FF:000001">
    <property type="entry name" value="Efflux pump membrane transporter"/>
    <property type="match status" value="1"/>
</dbReference>
<dbReference type="GO" id="GO:0042910">
    <property type="term" value="F:xenobiotic transmembrane transporter activity"/>
    <property type="evidence" value="ECO:0007669"/>
    <property type="project" value="TreeGrafter"/>
</dbReference>
<name>A0A6C1KGS9_XANAU</name>
<dbReference type="Gene3D" id="3.30.70.1430">
    <property type="entry name" value="Multidrug efflux transporter AcrB pore domain"/>
    <property type="match status" value="2"/>
</dbReference>
<feature type="transmembrane region" description="Helical" evidence="8">
    <location>
        <begin position="336"/>
        <end position="352"/>
    </location>
</feature>
<feature type="transmembrane region" description="Helical" evidence="8">
    <location>
        <begin position="529"/>
        <end position="548"/>
    </location>
</feature>
<evidence type="ECO:0000256" key="4">
    <source>
        <dbReference type="ARBA" id="ARBA00022519"/>
    </source>
</evidence>
<keyword evidence="5 8" id="KW-0812">Transmembrane</keyword>
<evidence type="ECO:0000256" key="3">
    <source>
        <dbReference type="ARBA" id="ARBA00022475"/>
    </source>
</evidence>
<evidence type="ECO:0000256" key="5">
    <source>
        <dbReference type="ARBA" id="ARBA00022692"/>
    </source>
</evidence>
<dbReference type="Pfam" id="PF00873">
    <property type="entry name" value="ACR_tran"/>
    <property type="match status" value="1"/>
</dbReference>
<dbReference type="InterPro" id="IPR001036">
    <property type="entry name" value="Acrflvin-R"/>
</dbReference>
<feature type="transmembrane region" description="Helical" evidence="8">
    <location>
        <begin position="859"/>
        <end position="876"/>
    </location>
</feature>
<evidence type="ECO:0000256" key="6">
    <source>
        <dbReference type="ARBA" id="ARBA00022989"/>
    </source>
</evidence>